<dbReference type="FunFam" id="3.30.70.330:FF:000013">
    <property type="entry name" value="CUGBP Elav-like family member 1 isoform 2"/>
    <property type="match status" value="1"/>
</dbReference>
<gene>
    <name evidence="6" type="ORF">CAMP_LOCUS3819</name>
</gene>
<proteinExistence type="predicted"/>
<evidence type="ECO:0000256" key="3">
    <source>
        <dbReference type="PROSITE-ProRule" id="PRU00176"/>
    </source>
</evidence>
<evidence type="ECO:0000313" key="7">
    <source>
        <dbReference type="Proteomes" id="UP001152747"/>
    </source>
</evidence>
<dbReference type="Proteomes" id="UP001152747">
    <property type="component" value="Unassembled WGS sequence"/>
</dbReference>
<comment type="caution">
    <text evidence="6">The sequence shown here is derived from an EMBL/GenBank/DDBJ whole genome shotgun (WGS) entry which is preliminary data.</text>
</comment>
<dbReference type="InterPro" id="IPR035979">
    <property type="entry name" value="RBD_domain_sf"/>
</dbReference>
<evidence type="ECO:0000256" key="4">
    <source>
        <dbReference type="SAM" id="MobiDB-lite"/>
    </source>
</evidence>
<dbReference type="InterPro" id="IPR000504">
    <property type="entry name" value="RRM_dom"/>
</dbReference>
<dbReference type="SMART" id="SM00360">
    <property type="entry name" value="RRM"/>
    <property type="match status" value="3"/>
</dbReference>
<sequence>MSAAEIGSLIVAPNLDPLKMNGEDQPQHAQPQQQDKSDLDLSMATTAATQFEPDLDAIKMFVGQIPRHWNEPECRKLFEAFGPVYSCNILREKPTQISKGCCFVTYFHRKDAIEAQGALHNIKTIDGMHHPIQMKPADAENRNERKLFIGQLSKKHDEEDLRQIFSKFGQIEDASVLRDADGKSKGCAFVTFINRSCAMIATKEMHHSQTMEGCAAPLVVKFADTQKDKDVKTSKNGSIQNSSGSPGLLGALNPGLLQQLGGAAGGQNIQAVASLLSLLGAGGQQGGAAINQQGNVLGLLGSAHQFIPQQPTHLDALMAQQIAQQNQILALQGFAVQQQQQQQQQQQSVQHQAAFPHRSYSSIGGSPDSSSNSSTSGTNMNGTDDWYLYQQQQQKLAVAQAVAQQQQVNNSLAILNAAYGYPGGLAGAKTTSPVAATLPPHTSLTLAPYPGAVIDPYQAAAAAALHQQQNPYALLANLQTANTVAAAAANSIVGNGDVKGPDGSNLFIYHLPQDFGDADLLNTFAPFGSVLSAKVFIDKVTNLSKCFGFVSFDNPTSAANAIQAMNGFQIGSKRLKVQLKVDRGNPYNR</sequence>
<keyword evidence="1" id="KW-0677">Repeat</keyword>
<dbReference type="GO" id="GO:0003723">
    <property type="term" value="F:RNA binding"/>
    <property type="evidence" value="ECO:0007669"/>
    <property type="project" value="UniProtKB-UniRule"/>
</dbReference>
<feature type="region of interest" description="Disordered" evidence="4">
    <location>
        <begin position="347"/>
        <end position="383"/>
    </location>
</feature>
<reference evidence="6" key="1">
    <citation type="submission" date="2022-11" db="EMBL/GenBank/DDBJ databases">
        <authorList>
            <person name="Kikuchi T."/>
        </authorList>
    </citation>
    <scope>NUCLEOTIDE SEQUENCE</scope>
    <source>
        <strain evidence="6">PS1010</strain>
    </source>
</reference>
<dbReference type="PROSITE" id="PS50102">
    <property type="entry name" value="RRM"/>
    <property type="match status" value="3"/>
</dbReference>
<feature type="domain" description="RRM" evidence="5">
    <location>
        <begin position="504"/>
        <end position="582"/>
    </location>
</feature>
<dbReference type="PANTHER" id="PTHR24012">
    <property type="entry name" value="RNA BINDING PROTEIN"/>
    <property type="match status" value="1"/>
</dbReference>
<dbReference type="Gene3D" id="3.30.70.330">
    <property type="match status" value="3"/>
</dbReference>
<keyword evidence="7" id="KW-1185">Reference proteome</keyword>
<organism evidence="6 7">
    <name type="scientific">Caenorhabditis angaria</name>
    <dbReference type="NCBI Taxonomy" id="860376"/>
    <lineage>
        <taxon>Eukaryota</taxon>
        <taxon>Metazoa</taxon>
        <taxon>Ecdysozoa</taxon>
        <taxon>Nematoda</taxon>
        <taxon>Chromadorea</taxon>
        <taxon>Rhabditida</taxon>
        <taxon>Rhabditina</taxon>
        <taxon>Rhabditomorpha</taxon>
        <taxon>Rhabditoidea</taxon>
        <taxon>Rhabditidae</taxon>
        <taxon>Peloderinae</taxon>
        <taxon>Caenorhabditis</taxon>
    </lineage>
</organism>
<dbReference type="InterPro" id="IPR012677">
    <property type="entry name" value="Nucleotide-bd_a/b_plait_sf"/>
</dbReference>
<accession>A0A9P1I810</accession>
<feature type="region of interest" description="Disordered" evidence="4">
    <location>
        <begin position="16"/>
        <end position="38"/>
    </location>
</feature>
<dbReference type="EMBL" id="CANHGI010000002">
    <property type="protein sequence ID" value="CAI5441182.1"/>
    <property type="molecule type" value="Genomic_DNA"/>
</dbReference>
<dbReference type="FunFam" id="3.30.70.330:FF:000569">
    <property type="entry name" value="ELAV-Type RNA binding-protein family"/>
    <property type="match status" value="1"/>
</dbReference>
<name>A0A9P1I810_9PELO</name>
<evidence type="ECO:0000256" key="2">
    <source>
        <dbReference type="ARBA" id="ARBA00022884"/>
    </source>
</evidence>
<dbReference type="OrthoDB" id="410044at2759"/>
<dbReference type="SUPFAM" id="SSF54928">
    <property type="entry name" value="RNA-binding domain, RBD"/>
    <property type="match status" value="2"/>
</dbReference>
<feature type="compositionally biased region" description="Low complexity" evidence="4">
    <location>
        <begin position="359"/>
        <end position="383"/>
    </location>
</feature>
<keyword evidence="2 3" id="KW-0694">RNA-binding</keyword>
<dbReference type="Pfam" id="PF00076">
    <property type="entry name" value="RRM_1"/>
    <property type="match status" value="3"/>
</dbReference>
<evidence type="ECO:0000256" key="1">
    <source>
        <dbReference type="ARBA" id="ARBA00022737"/>
    </source>
</evidence>
<feature type="domain" description="RRM" evidence="5">
    <location>
        <begin position="145"/>
        <end position="225"/>
    </location>
</feature>
<evidence type="ECO:0000259" key="5">
    <source>
        <dbReference type="PROSITE" id="PS50102"/>
    </source>
</evidence>
<dbReference type="AlphaFoldDB" id="A0A9P1I810"/>
<dbReference type="FunFam" id="3.30.70.330:FF:000641">
    <property type="entry name" value="ELAV-Type RNA binding-protein family"/>
    <property type="match status" value="1"/>
</dbReference>
<feature type="domain" description="RRM" evidence="5">
    <location>
        <begin position="58"/>
        <end position="139"/>
    </location>
</feature>
<evidence type="ECO:0000313" key="6">
    <source>
        <dbReference type="EMBL" id="CAI5441182.1"/>
    </source>
</evidence>
<protein>
    <recommendedName>
        <fullName evidence="5">RRM domain-containing protein</fullName>
    </recommendedName>
</protein>